<dbReference type="InterPro" id="IPR031127">
    <property type="entry name" value="E3_UB_ligase_RBR"/>
</dbReference>
<evidence type="ECO:0000256" key="8">
    <source>
        <dbReference type="ARBA" id="ARBA00022786"/>
    </source>
</evidence>
<keyword evidence="13" id="KW-1185">Reference proteome</keyword>
<dbReference type="PROSITE" id="PS50089">
    <property type="entry name" value="ZF_RING_2"/>
    <property type="match status" value="1"/>
</dbReference>
<name>A0A915ET13_9BILA</name>
<evidence type="ECO:0000256" key="5">
    <source>
        <dbReference type="ARBA" id="ARBA00022723"/>
    </source>
</evidence>
<comment type="catalytic activity">
    <reaction evidence="1">
        <text>[E2 ubiquitin-conjugating enzyme]-S-ubiquitinyl-L-cysteine + [acceptor protein]-L-lysine = [E2 ubiquitin-conjugating enzyme]-L-cysteine + [acceptor protein]-N(6)-ubiquitinyl-L-lysine.</text>
        <dbReference type="EC" id="2.3.2.31"/>
    </reaction>
</comment>
<proteinExistence type="inferred from homology"/>
<dbReference type="Pfam" id="PF00097">
    <property type="entry name" value="zf-C3HC4"/>
    <property type="match status" value="1"/>
</dbReference>
<dbReference type="InterPro" id="IPR013083">
    <property type="entry name" value="Znf_RING/FYVE/PHD"/>
</dbReference>
<sequence length="168" mass="18703">MLRHTDWNKDKLLEKLFDNSCEIIAYTSSASSTQSSTGQCCEICFEEKDDQLRALQCKHYFCNNCWTEHITSKISVGLLKSLLCPASKCSQMIGDQLILELLHNHFSVRQLYGKIVLNQFVECTKSLKWCPGQDCDLAIQACNSSSSPKQRVASASDVSTAADVVGQV</sequence>
<evidence type="ECO:0000256" key="2">
    <source>
        <dbReference type="ARBA" id="ARBA00005884"/>
    </source>
</evidence>
<keyword evidence="4" id="KW-0808">Transferase</keyword>
<evidence type="ECO:0000313" key="13">
    <source>
        <dbReference type="Proteomes" id="UP000887574"/>
    </source>
</evidence>
<keyword evidence="9" id="KW-0862">Zinc</keyword>
<evidence type="ECO:0000259" key="12">
    <source>
        <dbReference type="PROSITE" id="PS51873"/>
    </source>
</evidence>
<evidence type="ECO:0000256" key="9">
    <source>
        <dbReference type="ARBA" id="ARBA00022833"/>
    </source>
</evidence>
<evidence type="ECO:0000256" key="10">
    <source>
        <dbReference type="PROSITE-ProRule" id="PRU00175"/>
    </source>
</evidence>
<dbReference type="WBParaSite" id="jg9500">
    <property type="protein sequence ID" value="jg9500"/>
    <property type="gene ID" value="jg9500"/>
</dbReference>
<organism evidence="13 14">
    <name type="scientific">Ditylenchus dipsaci</name>
    <dbReference type="NCBI Taxonomy" id="166011"/>
    <lineage>
        <taxon>Eukaryota</taxon>
        <taxon>Metazoa</taxon>
        <taxon>Ecdysozoa</taxon>
        <taxon>Nematoda</taxon>
        <taxon>Chromadorea</taxon>
        <taxon>Rhabditida</taxon>
        <taxon>Tylenchina</taxon>
        <taxon>Tylenchomorpha</taxon>
        <taxon>Sphaerularioidea</taxon>
        <taxon>Anguinidae</taxon>
        <taxon>Anguininae</taxon>
        <taxon>Ditylenchus</taxon>
    </lineage>
</organism>
<dbReference type="GO" id="GO:0016567">
    <property type="term" value="P:protein ubiquitination"/>
    <property type="evidence" value="ECO:0007669"/>
    <property type="project" value="InterPro"/>
</dbReference>
<accession>A0A915ET13</accession>
<evidence type="ECO:0000256" key="6">
    <source>
        <dbReference type="ARBA" id="ARBA00022737"/>
    </source>
</evidence>
<dbReference type="GO" id="GO:0008270">
    <property type="term" value="F:zinc ion binding"/>
    <property type="evidence" value="ECO:0007669"/>
    <property type="project" value="UniProtKB-KW"/>
</dbReference>
<dbReference type="Proteomes" id="UP000887574">
    <property type="component" value="Unplaced"/>
</dbReference>
<evidence type="ECO:0000256" key="1">
    <source>
        <dbReference type="ARBA" id="ARBA00001798"/>
    </source>
</evidence>
<dbReference type="AlphaFoldDB" id="A0A915ET13"/>
<evidence type="ECO:0000256" key="3">
    <source>
        <dbReference type="ARBA" id="ARBA00012251"/>
    </source>
</evidence>
<protein>
    <recommendedName>
        <fullName evidence="3">RBR-type E3 ubiquitin transferase</fullName>
        <ecNumber evidence="3">2.3.2.31</ecNumber>
    </recommendedName>
</protein>
<keyword evidence="6" id="KW-0677">Repeat</keyword>
<dbReference type="PANTHER" id="PTHR11685">
    <property type="entry name" value="RBR FAMILY RING FINGER AND IBR DOMAIN-CONTAINING"/>
    <property type="match status" value="1"/>
</dbReference>
<evidence type="ECO:0000256" key="7">
    <source>
        <dbReference type="ARBA" id="ARBA00022771"/>
    </source>
</evidence>
<comment type="similarity">
    <text evidence="2">Belongs to the RBR family. Ariadne subfamily.</text>
</comment>
<dbReference type="SUPFAM" id="SSF57850">
    <property type="entry name" value="RING/U-box"/>
    <property type="match status" value="1"/>
</dbReference>
<dbReference type="InterPro" id="IPR001841">
    <property type="entry name" value="Znf_RING"/>
</dbReference>
<keyword evidence="8" id="KW-0833">Ubl conjugation pathway</keyword>
<dbReference type="Gene3D" id="3.30.40.10">
    <property type="entry name" value="Zinc/RING finger domain, C3HC4 (zinc finger)"/>
    <property type="match status" value="1"/>
</dbReference>
<dbReference type="PROSITE" id="PS51873">
    <property type="entry name" value="TRIAD"/>
    <property type="match status" value="1"/>
</dbReference>
<keyword evidence="7 10" id="KW-0863">Zinc-finger</keyword>
<evidence type="ECO:0000256" key="4">
    <source>
        <dbReference type="ARBA" id="ARBA00022679"/>
    </source>
</evidence>
<evidence type="ECO:0000259" key="11">
    <source>
        <dbReference type="PROSITE" id="PS50089"/>
    </source>
</evidence>
<dbReference type="FunFam" id="3.30.40.10:FF:000019">
    <property type="entry name" value="RBR-type E3 ubiquitin transferase"/>
    <property type="match status" value="1"/>
</dbReference>
<dbReference type="EC" id="2.3.2.31" evidence="3"/>
<evidence type="ECO:0000313" key="14">
    <source>
        <dbReference type="WBParaSite" id="jg9500"/>
    </source>
</evidence>
<keyword evidence="5" id="KW-0479">Metal-binding</keyword>
<feature type="domain" description="RING-type" evidence="11">
    <location>
        <begin position="41"/>
        <end position="88"/>
    </location>
</feature>
<dbReference type="InterPro" id="IPR018957">
    <property type="entry name" value="Znf_C3HC4_RING-type"/>
</dbReference>
<feature type="domain" description="RING-type" evidence="12">
    <location>
        <begin position="37"/>
        <end position="168"/>
    </location>
</feature>
<dbReference type="GO" id="GO:0061630">
    <property type="term" value="F:ubiquitin protein ligase activity"/>
    <property type="evidence" value="ECO:0007669"/>
    <property type="project" value="UniProtKB-EC"/>
</dbReference>
<dbReference type="InterPro" id="IPR044066">
    <property type="entry name" value="TRIAD_supradom"/>
</dbReference>
<reference evidence="14" key="1">
    <citation type="submission" date="2022-11" db="UniProtKB">
        <authorList>
            <consortium name="WormBaseParasite"/>
        </authorList>
    </citation>
    <scope>IDENTIFICATION</scope>
</reference>